<proteinExistence type="predicted"/>
<dbReference type="AlphaFoldDB" id="A0A4Z0B1F4"/>
<sequence>MNTTSNQAKSYFDLHTSGIGFLQRAREVHVEDADPYLSVTVAALVGPKADPVYRYFDVRVSGAEAQELVSKYIGVDDPKRRPLVRFRIGDSWPDAYIRPRGERKGEVAASLKGRLLKAEMIDRVELAKIEQHELITRGIGYLSRPIEVKPNEGEPFLACTIAALTGKVDAKKRRYRYFDTVVTTEDAQDLVRQYAQAVEADRKVLIAFRLNDMTADPYIRTKGEKAGQPAASLKSTLVHIGLIKVDGQQVYPAAPAEAETPPAQVATAPESDGSADNVVSVQKPEPAEREPEVTAEELEPAMAASF</sequence>
<comment type="caution">
    <text evidence="2">The sequence shown here is derived from an EMBL/GenBank/DDBJ whole genome shotgun (WGS) entry which is preliminary data.</text>
</comment>
<organism evidence="2 3">
    <name type="scientific">Pseudomonas nabeulensis</name>
    <dbReference type="NCBI Taxonomy" id="2293833"/>
    <lineage>
        <taxon>Bacteria</taxon>
        <taxon>Pseudomonadati</taxon>
        <taxon>Pseudomonadota</taxon>
        <taxon>Gammaproteobacteria</taxon>
        <taxon>Pseudomonadales</taxon>
        <taxon>Pseudomonadaceae</taxon>
        <taxon>Pseudomonas</taxon>
    </lineage>
</organism>
<keyword evidence="3" id="KW-1185">Reference proteome</keyword>
<evidence type="ECO:0000256" key="1">
    <source>
        <dbReference type="SAM" id="MobiDB-lite"/>
    </source>
</evidence>
<dbReference type="InterPro" id="IPR021960">
    <property type="entry name" value="DUF3577"/>
</dbReference>
<dbReference type="RefSeq" id="WP_135309260.1">
    <property type="nucleotide sequence ID" value="NZ_QUZT01000030.1"/>
</dbReference>
<evidence type="ECO:0000313" key="3">
    <source>
        <dbReference type="Proteomes" id="UP000297734"/>
    </source>
</evidence>
<name>A0A4Z0B1F4_9PSED</name>
<evidence type="ECO:0000313" key="2">
    <source>
        <dbReference type="EMBL" id="TFY92892.1"/>
    </source>
</evidence>
<dbReference type="EMBL" id="QUZT01000030">
    <property type="protein sequence ID" value="TFY92892.1"/>
    <property type="molecule type" value="Genomic_DNA"/>
</dbReference>
<protein>
    <submittedName>
        <fullName evidence="2">DUF3577 domain-containing protein</fullName>
    </submittedName>
</protein>
<gene>
    <name evidence="2" type="ORF">DYL61_16835</name>
</gene>
<feature type="region of interest" description="Disordered" evidence="1">
    <location>
        <begin position="253"/>
        <end position="306"/>
    </location>
</feature>
<reference evidence="2 3" key="1">
    <citation type="journal article" date="2019" name="Syst. Appl. Microbiol.">
        <title>New species of pathogenic Pseudomonas isolated from citrus in Tunisia: Proposal of Pseudomonas kairouanensis sp. nov. and Pseudomonas nabeulensis sp. nov.</title>
        <authorList>
            <person name="Oueslati M."/>
            <person name="Mulet M."/>
            <person name="Gomila M."/>
            <person name="Berge O."/>
            <person name="Hajlaoui M.R."/>
            <person name="Lalucat J."/>
            <person name="Sadfi-Zouaoui N."/>
            <person name="Garcia-Valdes E."/>
        </authorList>
    </citation>
    <scope>NUCLEOTIDE SEQUENCE [LARGE SCALE GENOMIC DNA]</scope>
    <source>
        <strain evidence="2 3">E10B</strain>
    </source>
</reference>
<dbReference type="Pfam" id="PF12101">
    <property type="entry name" value="DUF3577"/>
    <property type="match status" value="2"/>
</dbReference>
<feature type="compositionally biased region" description="Low complexity" evidence="1">
    <location>
        <begin position="253"/>
        <end position="270"/>
    </location>
</feature>
<dbReference type="Proteomes" id="UP000297734">
    <property type="component" value="Unassembled WGS sequence"/>
</dbReference>
<accession>A0A4Z0B1F4</accession>
<dbReference type="OrthoDB" id="6402776at2"/>